<dbReference type="InterPro" id="IPR012434">
    <property type="entry name" value="DUF1631"/>
</dbReference>
<organism evidence="1 2">
    <name type="scientific">Pseudomonas chlororaphis</name>
    <dbReference type="NCBI Taxonomy" id="587753"/>
    <lineage>
        <taxon>Bacteria</taxon>
        <taxon>Pseudomonadati</taxon>
        <taxon>Pseudomonadota</taxon>
        <taxon>Gammaproteobacteria</taxon>
        <taxon>Pseudomonadales</taxon>
        <taxon>Pseudomonadaceae</taxon>
        <taxon>Pseudomonas</taxon>
    </lineage>
</organism>
<protein>
    <submittedName>
        <fullName evidence="1">Thymidine phosphorylase</fullName>
        <ecNumber evidence="1">2.4.2.4</ecNumber>
    </submittedName>
</protein>
<gene>
    <name evidence="1" type="ORF">C4K04_0887</name>
</gene>
<dbReference type="EMBL" id="CP027753">
    <property type="protein sequence ID" value="AZE46579.1"/>
    <property type="molecule type" value="Genomic_DNA"/>
</dbReference>
<proteinExistence type="predicted"/>
<dbReference type="Pfam" id="PF07793">
    <property type="entry name" value="DUF1631"/>
    <property type="match status" value="1"/>
</dbReference>
<keyword evidence="1" id="KW-0808">Transferase</keyword>
<keyword evidence="1" id="KW-0328">Glycosyltransferase</keyword>
<dbReference type="RefSeq" id="WP_124319121.1">
    <property type="nucleotide sequence ID" value="NZ_CP027753.1"/>
</dbReference>
<dbReference type="GO" id="GO:0009032">
    <property type="term" value="F:thymidine phosphorylase activity"/>
    <property type="evidence" value="ECO:0007669"/>
    <property type="project" value="UniProtKB-EC"/>
</dbReference>
<name>A0A3G7TJQ3_9PSED</name>
<evidence type="ECO:0000313" key="1">
    <source>
        <dbReference type="EMBL" id="AZE46579.1"/>
    </source>
</evidence>
<dbReference type="EC" id="2.4.2.4" evidence="1"/>
<sequence length="734" mass="81767">MHNDGNVVPLHKAATDQANASPLARLPVILLQVRDKAAQQLRHGLQELFDNADDTLFEMADRALNNVDQNTFFEAMRDLRLKRKSIERGFLEKLFEAFAGLVRYDPAPAIAQAVACAPPAETCRDDLERTVALEAMVAKAGNRDGFALGQLTARLNVLLGKHLDDRSNPLGPAMLCEYFLESGRNLGVEIKVKLIILKLFERYVLSEADQLYTEANQLLAATGVLPELKPAPARRAIDQAAASIQAAPEPGVAQMDESVQQVFAALQELLLHVRGSVVPTLEASAETQPISTRDLLRLLSHLQHYVPAGTQDDFDLRNHLEQLLTRVSVKSGKSRVVGVADEDVINLVAMLFEFILADRNLPESLKTLIGRLQIPMLKVAVLDKSFFSRSSHPARRLLNEIAAAAMGWGSCDDYQRDSLYLRIEQVVQRLLSDFVDDPTIFSELLAEFLAFTSDERRRSELLEQRTRDAEEGRAKAELARRRVEQALNEGLLGKVLPLTVVEFVQQAWSKVLLLTCLKHGEHSSEWREGLQTMEQLIWSVQRHTDPEAAMQLLALVPDLLKALRDGLNSAAFDPFATSEFFSQLEALHLQVFERFGENAGQHRPGVAHEQPAMVAVEEHIVLPSAEEGPLEAAPLALAPNDPGLLRVEQLRLGAWVEFLEDEDNNVRCKLAAIVQPGDKYIFVNRTGMKVLERTRVGLALEFQRGAVRQLDDTLLFDRALESVIGNLQRLNRGK</sequence>
<dbReference type="AlphaFoldDB" id="A0A3G7TJQ3"/>
<accession>A0A3G7TJQ3</accession>
<evidence type="ECO:0000313" key="2">
    <source>
        <dbReference type="Proteomes" id="UP000268048"/>
    </source>
</evidence>
<dbReference type="Proteomes" id="UP000268048">
    <property type="component" value="Chromosome"/>
</dbReference>
<reference evidence="1 2" key="1">
    <citation type="submission" date="2018-03" db="EMBL/GenBank/DDBJ databases">
        <title>Diversity of phytobeneficial traits revealed by whole-genome analysis of worldwide-isolated phenazine-producing Pseudomonas spp.</title>
        <authorList>
            <person name="Biessy A."/>
            <person name="Novinscak A."/>
            <person name="Blom J."/>
            <person name="Leger G."/>
            <person name="Thomashow L.S."/>
            <person name="Cazorla F.M."/>
            <person name="Josic D."/>
            <person name="Filion M."/>
        </authorList>
    </citation>
    <scope>NUCLEOTIDE SEQUENCE [LARGE SCALE GENOMIC DNA]</scope>
    <source>
        <strain evidence="1 2">B25</strain>
    </source>
</reference>